<dbReference type="InterPro" id="IPR002182">
    <property type="entry name" value="NB-ARC"/>
</dbReference>
<dbReference type="Pfam" id="PF23559">
    <property type="entry name" value="WHD_DRP"/>
    <property type="match status" value="1"/>
</dbReference>
<comment type="subcellular location">
    <subcellularLocation>
        <location evidence="3">Cytoplasm</location>
    </subcellularLocation>
    <subcellularLocation>
        <location evidence="2">Membrane</location>
        <topology evidence="2">Peripheral membrane protein</topology>
    </subcellularLocation>
</comment>
<evidence type="ECO:0000313" key="20">
    <source>
        <dbReference type="Proteomes" id="UP001234989"/>
    </source>
</evidence>
<dbReference type="SUPFAM" id="SSF52058">
    <property type="entry name" value="L domain-like"/>
    <property type="match status" value="1"/>
</dbReference>
<evidence type="ECO:0000259" key="18">
    <source>
        <dbReference type="Pfam" id="PF23559"/>
    </source>
</evidence>
<evidence type="ECO:0000256" key="11">
    <source>
        <dbReference type="ARBA" id="ARBA00022840"/>
    </source>
</evidence>
<keyword evidence="8" id="KW-0677">Repeat</keyword>
<feature type="compositionally biased region" description="Polar residues" evidence="14">
    <location>
        <begin position="796"/>
        <end position="807"/>
    </location>
</feature>
<dbReference type="GO" id="GO:0016020">
    <property type="term" value="C:membrane"/>
    <property type="evidence" value="ECO:0007669"/>
    <property type="project" value="UniProtKB-SubCell"/>
</dbReference>
<evidence type="ECO:0000256" key="2">
    <source>
        <dbReference type="ARBA" id="ARBA00004170"/>
    </source>
</evidence>
<gene>
    <name evidence="19" type="ORF">MTR67_022258</name>
</gene>
<feature type="domain" description="Disease resistance protein winged helix" evidence="18">
    <location>
        <begin position="1373"/>
        <end position="1440"/>
    </location>
</feature>
<dbReference type="Gene3D" id="1.20.5.4130">
    <property type="match status" value="1"/>
</dbReference>
<dbReference type="InterPro" id="IPR042197">
    <property type="entry name" value="Apaf_helical"/>
</dbReference>
<dbReference type="GO" id="GO:0005737">
    <property type="term" value="C:cytoplasm"/>
    <property type="evidence" value="ECO:0007669"/>
    <property type="project" value="UniProtKB-SubCell"/>
</dbReference>
<evidence type="ECO:0000259" key="17">
    <source>
        <dbReference type="Pfam" id="PF18052"/>
    </source>
</evidence>
<dbReference type="Gene3D" id="3.80.10.10">
    <property type="entry name" value="Ribonuclease Inhibitor"/>
    <property type="match status" value="1"/>
</dbReference>
<keyword evidence="5" id="KW-0963">Cytoplasm</keyword>
<evidence type="ECO:0000256" key="10">
    <source>
        <dbReference type="ARBA" id="ARBA00022821"/>
    </source>
</evidence>
<dbReference type="InterPro" id="IPR027417">
    <property type="entry name" value="P-loop_NTPase"/>
</dbReference>
<evidence type="ECO:0000256" key="4">
    <source>
        <dbReference type="ARBA" id="ARBA00008894"/>
    </source>
</evidence>
<evidence type="ECO:0000313" key="19">
    <source>
        <dbReference type="EMBL" id="WMV28873.1"/>
    </source>
</evidence>
<keyword evidence="13" id="KW-0472">Membrane</keyword>
<dbReference type="Proteomes" id="UP001234989">
    <property type="component" value="Chromosome 5"/>
</dbReference>
<protein>
    <submittedName>
        <fullName evidence="19">Uncharacterized protein</fullName>
    </submittedName>
</protein>
<keyword evidence="12" id="KW-0175">Coiled coil</keyword>
<feature type="region of interest" description="Disordered" evidence="14">
    <location>
        <begin position="497"/>
        <end position="516"/>
    </location>
</feature>
<dbReference type="Pfam" id="PF18052">
    <property type="entry name" value="Rx_N"/>
    <property type="match status" value="1"/>
</dbReference>
<feature type="domain" description="Late blight resistance protein R1A-like N-terminal" evidence="16">
    <location>
        <begin position="160"/>
        <end position="270"/>
    </location>
</feature>
<dbReference type="InterPro" id="IPR044974">
    <property type="entry name" value="Disease_R_plants"/>
</dbReference>
<keyword evidence="9" id="KW-0547">Nucleotide-binding</keyword>
<dbReference type="GO" id="GO:0051607">
    <property type="term" value="P:defense response to virus"/>
    <property type="evidence" value="ECO:0007669"/>
    <property type="project" value="UniProtKB-ARBA"/>
</dbReference>
<name>A0AAF0QT46_SOLVR</name>
<keyword evidence="11" id="KW-0067">ATP-binding</keyword>
<accession>A0AAF0QT46</accession>
<dbReference type="FunFam" id="1.10.10.10:FF:000322">
    <property type="entry name" value="Probable disease resistance protein At1g63360"/>
    <property type="match status" value="1"/>
</dbReference>
<feature type="compositionally biased region" description="Polar residues" evidence="14">
    <location>
        <begin position="507"/>
        <end position="516"/>
    </location>
</feature>
<dbReference type="PANTHER" id="PTHR23155">
    <property type="entry name" value="DISEASE RESISTANCE PROTEIN RP"/>
    <property type="match status" value="1"/>
</dbReference>
<dbReference type="PRINTS" id="PR00364">
    <property type="entry name" value="DISEASERSIST"/>
</dbReference>
<feature type="domain" description="NB-ARC" evidence="15">
    <location>
        <begin position="1117"/>
        <end position="1288"/>
    </location>
</feature>
<evidence type="ECO:0000256" key="14">
    <source>
        <dbReference type="SAM" id="MobiDB-lite"/>
    </source>
</evidence>
<dbReference type="FunFam" id="3.40.50.300:FF:001091">
    <property type="entry name" value="Probable disease resistance protein At1g61300"/>
    <property type="match status" value="1"/>
</dbReference>
<dbReference type="Gene3D" id="1.10.8.430">
    <property type="entry name" value="Helical domain of apoptotic protease-activating factors"/>
    <property type="match status" value="1"/>
</dbReference>
<sequence>MAKECRNAIGTINLVKGQHLDRRTINQLEDATKHLTHVAVFLTNLEERHPANGISGHLRPLFVEAHDGFSLMCSHPPRSQFTVKLENIAEKFKSSKESRSTRQMIPELLKIIEPENIAKRIKASKPSRSSSQFTSDMVGFIESLLGSVHRALFFISVGPPVSMLDKKLRHLQVFFTLISKRGIEHESTKDLFIHVEDVAYTAAQLCVLGSSCNMDDEFSKLLERISRPFSPKLRQVYLNALIGLNSSRSKTTMNAKYMLDFVSTLQDDLRLRCDNRMRWLQRGLSYLCRFLRDIESYPVSHRQLISLRLNMEDLAIGSANAIYSYDEDMDKTTEIDHELFHLQLKFNYVKVEVDLIRLQNIQGTIIVPMKDLIDYVWEELMFFRSYFMDAFNQCKEQTTITVILTYIQSAVSQAWSVCDSLCHDLNQNDLAKEINCLHFQLLLTFKFIKAAIRQMCPSISASSTPDHPMIDLLNFLPMNFEAIDSYFSVLKASYPSSSHRPNRGAESPNTSFSYGPTITDVDSHYASSPRSPNMDDKPPYTSSSHIPNMDEILMRFHEYILVNLLRKDETNLTFAVADEVKKFYDGLLLLVTYFIEPPVPHTECRKQNDLSTGNEAIAVEVESAVCLYYEDNMNNNRCREINQVLRFLTVAFWLVKSEGSLMDLLKHKSTLGAQVLDLIESAHEELILLRSILMDLLRKKLNKLDDLLMHAEVTAKRLAIFSGSCYENFMNGSSTEKMRPLLSDFLQEIESVKVEFRNVCFQVLDVSPCTLTDGEGLINFLLNNQAKVPNDDAVSSDGSLEDASSTEKMGLPSADFPREIESLEIKEARKLCDQVLDATTPCETSKTDGESFINILLTQQDKVLDYDAGSISYLLNQISVVKDKLLHIGSLLVDVVQYRNMHLELTDLAERVQDKNYICFFSVKNHIPAWYYTLYLSDVKQLLKFVEAEVKMICLKVPDSSSYSFPKTNGLGYLNCFLGKLEELLRSKLDLIIDLKHQIESVKEGLLCLKSFIDHFSESYDEHDDAYGLITSVSVMAYKAEYVIDSCLAYSHPLWYKILWISEVNENLKLVNKVVGETCERRKIEVTVHEVAKTTTNVAPSFSANTQRANEEMEGFQDTMDELKEKLLGGSPELDVISIVGMPGLGKTTLAKKIYNDPEVNSRFDVHAQCVVTQLYSWRELLLTILNDVLEPSDRNEKEDGEIADELRRFLLTKRFLIFIDDVWDYKVWDNLRMCFSDVSKRSRIILTTRLNDVAEYVKCESDPHHLRLFRDDESWTLLQREVFQGESCPPKLKNVGFEISKSCRGLPLSVVLVAGVLKQKKKTLDSWKEVEQSLSSQRIGSLEESISIIGFSYKNLPHYLKPCFLYFGGFLQGKDIHVSKMTKLWVAEGFVQANNENGQEDTAQGFLDDLIRRNLVMVMEKRPNAKVKTCRIHDLLHKFCMEKAKQEDFLLQINSGEGVFPERLEEYRLFVHSYQDEIDLWRPSRSNVRSLLFNAIDPDNLLWPRDISFIFESFKLVKVLDLESFNVGGTFPTEIQYLIQMKYFAAQTDANSIPSSIAKLENLETFVVRGLGGEMILPCSLLKMVKLRHIHVNDRVSFGLHENMDELTANSQLANLETFSTPRLFYGKDAEMILRKMPKLRKLSCIFSGTFGYSRKLKGRCVRFPRLDFLSHLESLKLVSNSYPAKLPHKFNFPSELRELTLSKFRLPWTQISIIAELPNLVILKLLLRAFEGDHWEVKDSEFLELKYLKLDNLKVAQWSVSDDAFPKLEHLVLTKCKHLEKIPSHFEDAVCLNRIEVNWCNWDVANSAQEILTTQHEVIANDSFTVTIQPPDWSKEQPFDS</sequence>
<keyword evidence="10" id="KW-0611">Plant defense</keyword>
<dbReference type="Pfam" id="PF12061">
    <property type="entry name" value="NB-LRR"/>
    <property type="match status" value="1"/>
</dbReference>
<evidence type="ECO:0000256" key="9">
    <source>
        <dbReference type="ARBA" id="ARBA00022741"/>
    </source>
</evidence>
<reference evidence="19" key="1">
    <citation type="submission" date="2023-08" db="EMBL/GenBank/DDBJ databases">
        <title>A de novo genome assembly of Solanum verrucosum Schlechtendal, a Mexican diploid species geographically isolated from the other diploid A-genome species in potato relatives.</title>
        <authorList>
            <person name="Hosaka K."/>
        </authorList>
    </citation>
    <scope>NUCLEOTIDE SEQUENCE</scope>
    <source>
        <tissue evidence="19">Young leaves</tissue>
    </source>
</reference>
<evidence type="ECO:0000256" key="7">
    <source>
        <dbReference type="ARBA" id="ARBA00022667"/>
    </source>
</evidence>
<dbReference type="GO" id="GO:0005524">
    <property type="term" value="F:ATP binding"/>
    <property type="evidence" value="ECO:0007669"/>
    <property type="project" value="UniProtKB-KW"/>
</dbReference>
<organism evidence="19 20">
    <name type="scientific">Solanum verrucosum</name>
    <dbReference type="NCBI Taxonomy" id="315347"/>
    <lineage>
        <taxon>Eukaryota</taxon>
        <taxon>Viridiplantae</taxon>
        <taxon>Streptophyta</taxon>
        <taxon>Embryophyta</taxon>
        <taxon>Tracheophyta</taxon>
        <taxon>Spermatophyta</taxon>
        <taxon>Magnoliopsida</taxon>
        <taxon>eudicotyledons</taxon>
        <taxon>Gunneridae</taxon>
        <taxon>Pentapetalae</taxon>
        <taxon>asterids</taxon>
        <taxon>lamiids</taxon>
        <taxon>Solanales</taxon>
        <taxon>Solanaceae</taxon>
        <taxon>Solanoideae</taxon>
        <taxon>Solaneae</taxon>
        <taxon>Solanum</taxon>
    </lineage>
</organism>
<evidence type="ECO:0000256" key="8">
    <source>
        <dbReference type="ARBA" id="ARBA00022737"/>
    </source>
</evidence>
<dbReference type="PANTHER" id="PTHR23155:SF1152">
    <property type="entry name" value="AAA+ ATPASE DOMAIN-CONTAINING PROTEIN"/>
    <property type="match status" value="1"/>
</dbReference>
<evidence type="ECO:0000256" key="1">
    <source>
        <dbReference type="ARBA" id="ARBA00002074"/>
    </source>
</evidence>
<dbReference type="InterPro" id="IPR032675">
    <property type="entry name" value="LRR_dom_sf"/>
</dbReference>
<evidence type="ECO:0000256" key="12">
    <source>
        <dbReference type="ARBA" id="ARBA00023054"/>
    </source>
</evidence>
<keyword evidence="7" id="KW-0381">Hypersensitive response</keyword>
<comment type="function">
    <text evidence="1">Confers resistance to late blight (Phytophthora infestans) races carrying the avirulence gene Avr1. Resistance proteins guard the plant against pathogens that contain an appropriate avirulence protein via an indirect interaction with this avirulence protein. That triggers a defense system including the hypersensitive response, which restricts the pathogen growth.</text>
</comment>
<dbReference type="InterPro" id="IPR038005">
    <property type="entry name" value="RX-like_CC"/>
</dbReference>
<dbReference type="EMBL" id="CP133616">
    <property type="protein sequence ID" value="WMV28873.1"/>
    <property type="molecule type" value="Genomic_DNA"/>
</dbReference>
<dbReference type="InterPro" id="IPR058922">
    <property type="entry name" value="WHD_DRP"/>
</dbReference>
<dbReference type="InterPro" id="IPR021929">
    <property type="entry name" value="R1A-like_N"/>
</dbReference>
<evidence type="ECO:0000256" key="13">
    <source>
        <dbReference type="ARBA" id="ARBA00023136"/>
    </source>
</evidence>
<evidence type="ECO:0000256" key="6">
    <source>
        <dbReference type="ARBA" id="ARBA00022614"/>
    </source>
</evidence>
<dbReference type="GO" id="GO:0009626">
    <property type="term" value="P:plant-type hypersensitive response"/>
    <property type="evidence" value="ECO:0007669"/>
    <property type="project" value="UniProtKB-KW"/>
</dbReference>
<evidence type="ECO:0000256" key="5">
    <source>
        <dbReference type="ARBA" id="ARBA00022490"/>
    </source>
</evidence>
<keyword evidence="20" id="KW-1185">Reference proteome</keyword>
<proteinExistence type="inferred from homology"/>
<keyword evidence="6" id="KW-0433">Leucine-rich repeat</keyword>
<dbReference type="Pfam" id="PF00931">
    <property type="entry name" value="NB-ARC"/>
    <property type="match status" value="1"/>
</dbReference>
<dbReference type="GO" id="GO:0043531">
    <property type="term" value="F:ADP binding"/>
    <property type="evidence" value="ECO:0007669"/>
    <property type="project" value="InterPro"/>
</dbReference>
<evidence type="ECO:0000259" key="15">
    <source>
        <dbReference type="Pfam" id="PF00931"/>
    </source>
</evidence>
<evidence type="ECO:0000259" key="16">
    <source>
        <dbReference type="Pfam" id="PF12061"/>
    </source>
</evidence>
<comment type="similarity">
    <text evidence="4">Belongs to the disease resistance NB-LRR family.</text>
</comment>
<dbReference type="SUPFAM" id="SSF52540">
    <property type="entry name" value="P-loop containing nucleoside triphosphate hydrolases"/>
    <property type="match status" value="1"/>
</dbReference>
<dbReference type="CDD" id="cd14798">
    <property type="entry name" value="RX-CC_like"/>
    <property type="match status" value="2"/>
</dbReference>
<dbReference type="InterPro" id="IPR041118">
    <property type="entry name" value="Rx_N"/>
</dbReference>
<dbReference type="Gene3D" id="3.40.50.300">
    <property type="entry name" value="P-loop containing nucleotide triphosphate hydrolases"/>
    <property type="match status" value="1"/>
</dbReference>
<dbReference type="Gene3D" id="1.10.10.10">
    <property type="entry name" value="Winged helix-like DNA-binding domain superfamily/Winged helix DNA-binding domain"/>
    <property type="match status" value="1"/>
</dbReference>
<dbReference type="InterPro" id="IPR036388">
    <property type="entry name" value="WH-like_DNA-bd_sf"/>
</dbReference>
<evidence type="ECO:0000256" key="3">
    <source>
        <dbReference type="ARBA" id="ARBA00004496"/>
    </source>
</evidence>
<feature type="region of interest" description="Disordered" evidence="14">
    <location>
        <begin position="792"/>
        <end position="811"/>
    </location>
</feature>
<feature type="domain" description="Disease resistance N-terminal" evidence="17">
    <location>
        <begin position="974"/>
        <end position="1049"/>
    </location>
</feature>